<evidence type="ECO:0000256" key="2">
    <source>
        <dbReference type="ARBA" id="ARBA00009673"/>
    </source>
</evidence>
<dbReference type="Pfam" id="PF02580">
    <property type="entry name" value="Tyr_Deacylase"/>
    <property type="match status" value="1"/>
</dbReference>
<evidence type="ECO:0000256" key="4">
    <source>
        <dbReference type="ARBA" id="ARBA00022723"/>
    </source>
</evidence>
<dbReference type="Pfam" id="PF04434">
    <property type="entry name" value="SWIM"/>
    <property type="match status" value="1"/>
</dbReference>
<evidence type="ECO:0000256" key="1">
    <source>
        <dbReference type="ARBA" id="ARBA00004123"/>
    </source>
</evidence>
<reference evidence="14 15" key="1">
    <citation type="submission" date="2024-04" db="EMBL/GenBank/DDBJ databases">
        <title>The reference genome of an endangered Asteraceae, Deinandra increscens subsp. villosa, native to the Central Coast of California.</title>
        <authorList>
            <person name="Guilliams M."/>
            <person name="Hasenstab-Lehman K."/>
            <person name="Meyer R."/>
            <person name="Mcevoy S."/>
        </authorList>
    </citation>
    <scope>NUCLEOTIDE SEQUENCE [LARGE SCALE GENOMIC DNA]</scope>
    <source>
        <tissue evidence="14">Leaf</tissue>
    </source>
</reference>
<accession>A0AAP0C7K2</accession>
<keyword evidence="7" id="KW-0539">Nucleus</keyword>
<evidence type="ECO:0000256" key="3">
    <source>
        <dbReference type="ARBA" id="ARBA00013056"/>
    </source>
</evidence>
<evidence type="ECO:0000256" key="11">
    <source>
        <dbReference type="RuleBase" id="RU003470"/>
    </source>
</evidence>
<evidence type="ECO:0000256" key="8">
    <source>
        <dbReference type="ARBA" id="ARBA00047676"/>
    </source>
</evidence>
<comment type="subcellular location">
    <subcellularLocation>
        <location evidence="11">Cytoplasm</location>
    </subcellularLocation>
    <subcellularLocation>
        <location evidence="1">Nucleus</location>
    </subcellularLocation>
</comment>
<dbReference type="InterPro" id="IPR000116">
    <property type="entry name" value="HMGA"/>
</dbReference>
<evidence type="ECO:0000256" key="5">
    <source>
        <dbReference type="ARBA" id="ARBA00022771"/>
    </source>
</evidence>
<dbReference type="InterPro" id="IPR003732">
    <property type="entry name" value="Daa-tRNA_deacyls_DTD"/>
</dbReference>
<evidence type="ECO:0000256" key="9">
    <source>
        <dbReference type="ARBA" id="ARBA00048018"/>
    </source>
</evidence>
<dbReference type="GO" id="GO:0000049">
    <property type="term" value="F:tRNA binding"/>
    <property type="evidence" value="ECO:0007669"/>
    <property type="project" value="UniProtKB-KW"/>
</dbReference>
<dbReference type="PANTHER" id="PTHR10472">
    <property type="entry name" value="D-TYROSYL-TRNA TYR DEACYLASE"/>
    <property type="match status" value="1"/>
</dbReference>
<feature type="domain" description="SWIM-type" evidence="13">
    <location>
        <begin position="255"/>
        <end position="287"/>
    </location>
</feature>
<dbReference type="SMART" id="SM00575">
    <property type="entry name" value="ZnF_PMZ"/>
    <property type="match status" value="1"/>
</dbReference>
<dbReference type="GO" id="GO:0051500">
    <property type="term" value="F:D-tyrosyl-tRNA(Tyr) deacylase activity"/>
    <property type="evidence" value="ECO:0007669"/>
    <property type="project" value="TreeGrafter"/>
</dbReference>
<feature type="compositionally biased region" description="Basic residues" evidence="12">
    <location>
        <begin position="393"/>
        <end position="403"/>
    </location>
</feature>
<sequence>MMNDRISVNLYYGGELLREPLWIYARGTSIGLNIEVDKMSFFELCDYAVEYGNYKKGFFELYWVIPGGKGWTLISDQQKGLLNGVVAYWPNSEHRNCARHIYANWHKKHKGDDLKELFWRAVRAYSVAEFNIAIDNLKAQDSEAADAFLKQNPRCFSRCYLHTETKADVVVNNMAETFNGFIIQSRSKHIIDMLEDIRLAIMSRLRTKAMEMESKSCVICPRIMDKLEKQKNNAYMCKIYPSTETLYQVRELDDVSVDIEKMTCTCRQWDLTGIPCFHACAVFGFLGKPSENYVNKFYSKEMYMKAYKYSIPPLPSPKFWPPVDFPLEPPPIKNMPGRPKKNRRKDPHEDPKKKGRLTKHGMKMSCSVCKSTSHNKTRCPNKGKKKAEVTTTKKPRGRPRKVAKQNSDMGPSSQVLLLMARAHKKQQLIWSYAASIHMLVSEVDASQSHLCVIGKNKGVRGLLDRQSNRRPLLRSRFRRTETSMKAVVQRVASASVEVEGRMVSEIGPGLLVLIGIHELDTDSDADYICRKVLNMRLFPNEKTGKTWDQNVMQKNYEVLLVSQFTLYGILKGNKPDFHVAMAPDKAKSMYASLVQRFQTSYRSNAVRDGEFGAMMKVNLVNDGPVTMQL</sequence>
<comment type="catalytic activity">
    <reaction evidence="8">
        <text>glycyl-tRNA(Ala) + H2O = tRNA(Ala) + glycine + H(+)</text>
        <dbReference type="Rhea" id="RHEA:53744"/>
        <dbReference type="Rhea" id="RHEA-COMP:9657"/>
        <dbReference type="Rhea" id="RHEA-COMP:13640"/>
        <dbReference type="ChEBI" id="CHEBI:15377"/>
        <dbReference type="ChEBI" id="CHEBI:15378"/>
        <dbReference type="ChEBI" id="CHEBI:57305"/>
        <dbReference type="ChEBI" id="CHEBI:78442"/>
        <dbReference type="ChEBI" id="CHEBI:78522"/>
        <dbReference type="EC" id="3.1.1.96"/>
    </reaction>
</comment>
<dbReference type="GO" id="GO:0005634">
    <property type="term" value="C:nucleus"/>
    <property type="evidence" value="ECO:0007669"/>
    <property type="project" value="UniProtKB-SubCell"/>
</dbReference>
<dbReference type="EC" id="3.1.1.96" evidence="3 11"/>
<comment type="caution">
    <text evidence="14">The sequence shown here is derived from an EMBL/GenBank/DDBJ whole genome shotgun (WGS) entry which is preliminary data.</text>
</comment>
<dbReference type="InterPro" id="IPR023509">
    <property type="entry name" value="DTD-like_sf"/>
</dbReference>
<dbReference type="GO" id="GO:0008270">
    <property type="term" value="F:zinc ion binding"/>
    <property type="evidence" value="ECO:0007669"/>
    <property type="project" value="UniProtKB-KW"/>
</dbReference>
<evidence type="ECO:0000259" key="13">
    <source>
        <dbReference type="PROSITE" id="PS50966"/>
    </source>
</evidence>
<feature type="region of interest" description="Disordered" evidence="12">
    <location>
        <begin position="327"/>
        <end position="409"/>
    </location>
</feature>
<keyword evidence="5 10" id="KW-0863">Zinc-finger</keyword>
<dbReference type="SUPFAM" id="SSF69500">
    <property type="entry name" value="DTD-like"/>
    <property type="match status" value="1"/>
</dbReference>
<feature type="compositionally biased region" description="Basic residues" evidence="12">
    <location>
        <begin position="353"/>
        <end position="362"/>
    </location>
</feature>
<dbReference type="GO" id="GO:0000785">
    <property type="term" value="C:chromatin"/>
    <property type="evidence" value="ECO:0007669"/>
    <property type="project" value="InterPro"/>
</dbReference>
<dbReference type="CDD" id="cd00563">
    <property type="entry name" value="Dtyr_deacylase"/>
    <property type="match status" value="1"/>
</dbReference>
<dbReference type="GO" id="GO:0003677">
    <property type="term" value="F:DNA binding"/>
    <property type="evidence" value="ECO:0007669"/>
    <property type="project" value="InterPro"/>
</dbReference>
<comment type="catalytic activity">
    <reaction evidence="9">
        <text>a D-aminoacyl-tRNA + H2O = a tRNA + a D-alpha-amino acid + H(+)</text>
        <dbReference type="Rhea" id="RHEA:13953"/>
        <dbReference type="Rhea" id="RHEA-COMP:10123"/>
        <dbReference type="Rhea" id="RHEA-COMP:10124"/>
        <dbReference type="ChEBI" id="CHEBI:15377"/>
        <dbReference type="ChEBI" id="CHEBI:15378"/>
        <dbReference type="ChEBI" id="CHEBI:59871"/>
        <dbReference type="ChEBI" id="CHEBI:78442"/>
        <dbReference type="ChEBI" id="CHEBI:79333"/>
        <dbReference type="EC" id="3.1.1.96"/>
    </reaction>
</comment>
<keyword evidence="11" id="KW-0820">tRNA-binding</keyword>
<dbReference type="EMBL" id="JBCNJP010011614">
    <property type="protein sequence ID" value="KAK9048549.1"/>
    <property type="molecule type" value="Genomic_DNA"/>
</dbReference>
<keyword evidence="11" id="KW-0694">RNA-binding</keyword>
<keyword evidence="11" id="KW-0963">Cytoplasm</keyword>
<feature type="compositionally biased region" description="Basic residues" evidence="12">
    <location>
        <begin position="373"/>
        <end position="385"/>
    </location>
</feature>
<dbReference type="NCBIfam" id="TIGR00256">
    <property type="entry name" value="D-aminoacyl-tRNA deacylase"/>
    <property type="match status" value="1"/>
</dbReference>
<dbReference type="InterPro" id="IPR000637">
    <property type="entry name" value="HMGI/Y_DNA-bd_CS"/>
</dbReference>
<evidence type="ECO:0000256" key="10">
    <source>
        <dbReference type="PROSITE-ProRule" id="PRU00325"/>
    </source>
</evidence>
<evidence type="ECO:0000313" key="14">
    <source>
        <dbReference type="EMBL" id="KAK9048549.1"/>
    </source>
</evidence>
<proteinExistence type="inferred from homology"/>
<dbReference type="PROSITE" id="PS50966">
    <property type="entry name" value="ZF_SWIM"/>
    <property type="match status" value="1"/>
</dbReference>
<dbReference type="Proteomes" id="UP001408789">
    <property type="component" value="Unassembled WGS sequence"/>
</dbReference>
<evidence type="ECO:0000313" key="15">
    <source>
        <dbReference type="Proteomes" id="UP001408789"/>
    </source>
</evidence>
<dbReference type="PANTHER" id="PTHR10472:SF5">
    <property type="entry name" value="D-AMINOACYL-TRNA DEACYLASE 1"/>
    <property type="match status" value="1"/>
</dbReference>
<evidence type="ECO:0000256" key="6">
    <source>
        <dbReference type="ARBA" id="ARBA00022833"/>
    </source>
</evidence>
<organism evidence="14 15">
    <name type="scientific">Deinandra increscens subsp. villosa</name>
    <dbReference type="NCBI Taxonomy" id="3103831"/>
    <lineage>
        <taxon>Eukaryota</taxon>
        <taxon>Viridiplantae</taxon>
        <taxon>Streptophyta</taxon>
        <taxon>Embryophyta</taxon>
        <taxon>Tracheophyta</taxon>
        <taxon>Spermatophyta</taxon>
        <taxon>Magnoliopsida</taxon>
        <taxon>eudicotyledons</taxon>
        <taxon>Gunneridae</taxon>
        <taxon>Pentapetalae</taxon>
        <taxon>asterids</taxon>
        <taxon>campanulids</taxon>
        <taxon>Asterales</taxon>
        <taxon>Asteraceae</taxon>
        <taxon>Asteroideae</taxon>
        <taxon>Heliantheae alliance</taxon>
        <taxon>Madieae</taxon>
        <taxon>Madiinae</taxon>
        <taxon>Deinandra</taxon>
    </lineage>
</organism>
<dbReference type="PROSITE" id="PS00354">
    <property type="entry name" value="HMGI_Y"/>
    <property type="match status" value="1"/>
</dbReference>
<keyword evidence="6" id="KW-0862">Zinc</keyword>
<dbReference type="PRINTS" id="PR00930">
    <property type="entry name" value="HIGHMOBLTYIY"/>
</dbReference>
<evidence type="ECO:0000256" key="7">
    <source>
        <dbReference type="ARBA" id="ARBA00023242"/>
    </source>
</evidence>
<protein>
    <recommendedName>
        <fullName evidence="3 11">D-aminoacyl-tRNA deacylase</fullName>
        <ecNumber evidence="3 11">3.1.1.96</ecNumber>
    </recommendedName>
</protein>
<feature type="non-terminal residue" evidence="14">
    <location>
        <position position="629"/>
    </location>
</feature>
<name>A0AAP0C7K2_9ASTR</name>
<keyword evidence="4" id="KW-0479">Metal-binding</keyword>
<dbReference type="InterPro" id="IPR006564">
    <property type="entry name" value="Znf_PMZ"/>
</dbReference>
<keyword evidence="11" id="KW-0378">Hydrolase</keyword>
<dbReference type="GO" id="GO:0006355">
    <property type="term" value="P:regulation of DNA-templated transcription"/>
    <property type="evidence" value="ECO:0007669"/>
    <property type="project" value="InterPro"/>
</dbReference>
<gene>
    <name evidence="14" type="ORF">SSX86_032486</name>
</gene>
<dbReference type="GO" id="GO:0005737">
    <property type="term" value="C:cytoplasm"/>
    <property type="evidence" value="ECO:0007669"/>
    <property type="project" value="UniProtKB-SubCell"/>
</dbReference>
<evidence type="ECO:0000256" key="12">
    <source>
        <dbReference type="SAM" id="MobiDB-lite"/>
    </source>
</evidence>
<comment type="similarity">
    <text evidence="2 11">Belongs to the DTD family.</text>
</comment>
<dbReference type="InterPro" id="IPR007527">
    <property type="entry name" value="Znf_SWIM"/>
</dbReference>
<dbReference type="AlphaFoldDB" id="A0AAP0C7K2"/>
<keyword evidence="15" id="KW-1185">Reference proteome</keyword>
<dbReference type="Gene3D" id="3.50.80.10">
    <property type="entry name" value="D-tyrosyl-tRNA(Tyr) deacylase"/>
    <property type="match status" value="1"/>
</dbReference>
<dbReference type="FunFam" id="3.50.80.10:FF:000001">
    <property type="entry name" value="D-aminoacyl-tRNA deacylase"/>
    <property type="match status" value="1"/>
</dbReference>